<dbReference type="PANTHER" id="PTHR13696">
    <property type="entry name" value="P-LOOP CONTAINING NUCLEOSIDE TRIPHOSPHATE HYDROLASE"/>
    <property type="match status" value="1"/>
</dbReference>
<dbReference type="CDD" id="cd02042">
    <property type="entry name" value="ParAB_family"/>
    <property type="match status" value="1"/>
</dbReference>
<organism evidence="2">
    <name type="scientific">Caldithrix abyssi</name>
    <dbReference type="NCBI Taxonomy" id="187145"/>
    <lineage>
        <taxon>Bacteria</taxon>
        <taxon>Pseudomonadati</taxon>
        <taxon>Calditrichota</taxon>
        <taxon>Calditrichia</taxon>
        <taxon>Calditrichales</taxon>
        <taxon>Calditrichaceae</taxon>
        <taxon>Caldithrix</taxon>
    </lineage>
</organism>
<dbReference type="AlphaFoldDB" id="A0A7V4WUA2"/>
<dbReference type="PANTHER" id="PTHR13696:SF52">
    <property type="entry name" value="PARA FAMILY PROTEIN CT_582"/>
    <property type="match status" value="1"/>
</dbReference>
<dbReference type="SUPFAM" id="SSF52540">
    <property type="entry name" value="P-loop containing nucleoside triphosphate hydrolases"/>
    <property type="match status" value="1"/>
</dbReference>
<sequence>MSEVIAIASQKGGVGKTTTAVNLGTSLAILGQRVLLVDLDPQGSIAANFHLEDINVEYGLFDVIVNKIPLALAICDIGLDNLEIVPTNIKNEEEEINYFTHALQVRLLKGILSKIRKEYDYIILDCPPSLGTVTINALTAADALLIPVQPEYFSLKALGKFLRSIKNIGKKHNPQLKLKGILITMFDRRLKRSKAIIGELQYSFKNIVFETIIPRNSKLAEAPAVGKPVALLDMSSPGAVAYFKLAEEIINSRNRRTKTIMKGISGEQNV</sequence>
<evidence type="ECO:0000313" key="2">
    <source>
        <dbReference type="EMBL" id="HGY55099.1"/>
    </source>
</evidence>
<feature type="domain" description="AAA" evidence="1">
    <location>
        <begin position="3"/>
        <end position="177"/>
    </location>
</feature>
<dbReference type="Proteomes" id="UP000885779">
    <property type="component" value="Unassembled WGS sequence"/>
</dbReference>
<dbReference type="FunFam" id="3.40.50.300:FF:000285">
    <property type="entry name" value="Sporulation initiation inhibitor Soj"/>
    <property type="match status" value="1"/>
</dbReference>
<dbReference type="Gene3D" id="3.40.50.300">
    <property type="entry name" value="P-loop containing nucleotide triphosphate hydrolases"/>
    <property type="match status" value="1"/>
</dbReference>
<gene>
    <name evidence="2" type="ORF">ENK44_05320</name>
</gene>
<proteinExistence type="predicted"/>
<comment type="caution">
    <text evidence="2">The sequence shown here is derived from an EMBL/GenBank/DDBJ whole genome shotgun (WGS) entry which is preliminary data.</text>
</comment>
<dbReference type="EMBL" id="DRQG01000048">
    <property type="protein sequence ID" value="HGY55099.1"/>
    <property type="molecule type" value="Genomic_DNA"/>
</dbReference>
<dbReference type="InterPro" id="IPR050678">
    <property type="entry name" value="DNA_Partitioning_ATPase"/>
</dbReference>
<name>A0A7V4WUA2_CALAY</name>
<accession>A0A7V4WUA2</accession>
<dbReference type="InterPro" id="IPR025669">
    <property type="entry name" value="AAA_dom"/>
</dbReference>
<reference evidence="2" key="1">
    <citation type="journal article" date="2020" name="mSystems">
        <title>Genome- and Community-Level Interaction Insights into Carbon Utilization and Element Cycling Functions of Hydrothermarchaeota in Hydrothermal Sediment.</title>
        <authorList>
            <person name="Zhou Z."/>
            <person name="Liu Y."/>
            <person name="Xu W."/>
            <person name="Pan J."/>
            <person name="Luo Z.H."/>
            <person name="Li M."/>
        </authorList>
    </citation>
    <scope>NUCLEOTIDE SEQUENCE [LARGE SCALE GENOMIC DNA]</scope>
    <source>
        <strain evidence="2">HyVt-577</strain>
    </source>
</reference>
<dbReference type="InterPro" id="IPR027417">
    <property type="entry name" value="P-loop_NTPase"/>
</dbReference>
<evidence type="ECO:0000259" key="1">
    <source>
        <dbReference type="Pfam" id="PF13614"/>
    </source>
</evidence>
<dbReference type="Pfam" id="PF13614">
    <property type="entry name" value="AAA_31"/>
    <property type="match status" value="1"/>
</dbReference>
<protein>
    <submittedName>
        <fullName evidence="2">ParA family protein</fullName>
    </submittedName>
</protein>